<organism evidence="2 3">
    <name type="scientific">Lacibacter luteus</name>
    <dbReference type="NCBI Taxonomy" id="2508719"/>
    <lineage>
        <taxon>Bacteria</taxon>
        <taxon>Pseudomonadati</taxon>
        <taxon>Bacteroidota</taxon>
        <taxon>Chitinophagia</taxon>
        <taxon>Chitinophagales</taxon>
        <taxon>Chitinophagaceae</taxon>
        <taxon>Lacibacter</taxon>
    </lineage>
</organism>
<feature type="signal peptide" evidence="1">
    <location>
        <begin position="1"/>
        <end position="20"/>
    </location>
</feature>
<keyword evidence="3" id="KW-1185">Reference proteome</keyword>
<evidence type="ECO:0000313" key="3">
    <source>
        <dbReference type="Proteomes" id="UP000290204"/>
    </source>
</evidence>
<evidence type="ECO:0000313" key="2">
    <source>
        <dbReference type="EMBL" id="RXK62677.1"/>
    </source>
</evidence>
<dbReference type="RefSeq" id="WP_129130048.1">
    <property type="nucleotide sequence ID" value="NZ_SDHW01000001.1"/>
</dbReference>
<dbReference type="AlphaFoldDB" id="A0A4Q1CNH2"/>
<accession>A0A4Q1CNH2</accession>
<dbReference type="EMBL" id="SDHW01000001">
    <property type="protein sequence ID" value="RXK62677.1"/>
    <property type="molecule type" value="Genomic_DNA"/>
</dbReference>
<gene>
    <name evidence="2" type="ORF">ESA94_06680</name>
</gene>
<dbReference type="OrthoDB" id="4301792at2"/>
<comment type="caution">
    <text evidence="2">The sequence shown here is derived from an EMBL/GenBank/DDBJ whole genome shotgun (WGS) entry which is preliminary data.</text>
</comment>
<sequence length="162" mass="18923">MKLQIICILGFLLYSFNSLFGQTNQYVCKDYLSDTLSVVILPFTTARNPFATKFKPAIRPKIDYCLIEELLTKAIHTIYKDHLLSKRTMWIEEIMTSYKKLLIFATDNNAQSFVWINCLCKTQGDYWRSHIPLIFDGGPCYFNLKLNLTTREYFDFSINSQG</sequence>
<keyword evidence="1" id="KW-0732">Signal</keyword>
<dbReference type="Proteomes" id="UP000290204">
    <property type="component" value="Unassembled WGS sequence"/>
</dbReference>
<name>A0A4Q1CNH2_9BACT</name>
<feature type="chain" id="PRO_5020469160" evidence="1">
    <location>
        <begin position="21"/>
        <end position="162"/>
    </location>
</feature>
<evidence type="ECO:0000256" key="1">
    <source>
        <dbReference type="SAM" id="SignalP"/>
    </source>
</evidence>
<reference evidence="2 3" key="1">
    <citation type="submission" date="2019-01" db="EMBL/GenBank/DDBJ databases">
        <title>Lacibacter sp. strain TTM-7.</title>
        <authorList>
            <person name="Chen W.-M."/>
        </authorList>
    </citation>
    <scope>NUCLEOTIDE SEQUENCE [LARGE SCALE GENOMIC DNA]</scope>
    <source>
        <strain evidence="2 3">TTM-7</strain>
    </source>
</reference>
<protein>
    <submittedName>
        <fullName evidence="2">Uncharacterized protein</fullName>
    </submittedName>
</protein>
<proteinExistence type="predicted"/>